<protein>
    <submittedName>
        <fullName evidence="1">Uncharacterized protein</fullName>
    </submittedName>
</protein>
<accession>A0A076PQP3</accession>
<proteinExistence type="predicted"/>
<organism evidence="1 2">
    <name type="scientific">Comamonas testosteroni TK102</name>
    <dbReference type="NCBI Taxonomy" id="1392005"/>
    <lineage>
        <taxon>Bacteria</taxon>
        <taxon>Pseudomonadati</taxon>
        <taxon>Pseudomonadota</taxon>
        <taxon>Betaproteobacteria</taxon>
        <taxon>Burkholderiales</taxon>
        <taxon>Comamonadaceae</taxon>
        <taxon>Comamonas</taxon>
    </lineage>
</organism>
<dbReference type="EMBL" id="CP006704">
    <property type="protein sequence ID" value="AIJ47021.1"/>
    <property type="molecule type" value="Genomic_DNA"/>
</dbReference>
<dbReference type="KEGG" id="ctes:O987_14540"/>
<dbReference type="AlphaFoldDB" id="A0A076PQP3"/>
<sequence>MRVFSHKNTSDQEIPVFDIKVTGMLQLFAGLTAQQVCIVILALHAELTTQERLARMKAPLQSGETLTIGSLFQGGGVRWYALRWALVPPPAVVSSG</sequence>
<name>A0A076PQP3_COMTE</name>
<dbReference type="HOGENOM" id="CLU_2354931_0_0_4"/>
<evidence type="ECO:0000313" key="1">
    <source>
        <dbReference type="EMBL" id="AIJ47021.1"/>
    </source>
</evidence>
<gene>
    <name evidence="1" type="ORF">O987_14540</name>
</gene>
<reference evidence="1 2" key="1">
    <citation type="journal article" date="2014" name="Genome Announc.">
        <title>Complete Genome Sequence of Polychlorinated Biphenyl Degrader Comamonas testosteroni TK102 (NBRC 109938).</title>
        <authorList>
            <person name="Fukuda K."/>
            <person name="Hosoyama A."/>
            <person name="Tsuchikane K."/>
            <person name="Ohji S."/>
            <person name="Yamazoe A."/>
            <person name="Fujita N."/>
            <person name="Shintani M."/>
            <person name="Kimbara K."/>
        </authorList>
    </citation>
    <scope>NUCLEOTIDE SEQUENCE [LARGE SCALE GENOMIC DNA]</scope>
    <source>
        <strain evidence="1">TK102</strain>
    </source>
</reference>
<dbReference type="Proteomes" id="UP000028782">
    <property type="component" value="Chromosome"/>
</dbReference>
<evidence type="ECO:0000313" key="2">
    <source>
        <dbReference type="Proteomes" id="UP000028782"/>
    </source>
</evidence>